<dbReference type="InterPro" id="IPR008920">
    <property type="entry name" value="TF_FadR/GntR_C"/>
</dbReference>
<evidence type="ECO:0000313" key="6">
    <source>
        <dbReference type="Proteomes" id="UP001375743"/>
    </source>
</evidence>
<keyword evidence="3" id="KW-0804">Transcription</keyword>
<dbReference type="PANTHER" id="PTHR43537:SF50">
    <property type="entry name" value="TRANSCRIPTIONAL REGULATORY PROTEIN"/>
    <property type="match status" value="1"/>
</dbReference>
<keyword evidence="6" id="KW-1185">Reference proteome</keyword>
<name>A0ABU8XKR9_9PROT</name>
<reference evidence="5 6" key="1">
    <citation type="submission" date="2024-01" db="EMBL/GenBank/DDBJ databases">
        <title>Multi-omics insights into the function and evolution of sodium benzoate biodegradation pathways in Benzoatithermus flavus gen. nov., sp. nov. from hot spring.</title>
        <authorList>
            <person name="Hu C.-J."/>
            <person name="Li W.-J."/>
        </authorList>
    </citation>
    <scope>NUCLEOTIDE SEQUENCE [LARGE SCALE GENOMIC DNA]</scope>
    <source>
        <strain evidence="5 6">SYSU G07066</strain>
    </source>
</reference>
<dbReference type="SMART" id="SM00345">
    <property type="entry name" value="HTH_GNTR"/>
    <property type="match status" value="1"/>
</dbReference>
<dbReference type="InterPro" id="IPR011711">
    <property type="entry name" value="GntR_C"/>
</dbReference>
<sequence length="236" mass="25513">MALPDAIDGEAMSAHGVAEAARPIRRRPLHDEVTERLRDMIVEGQLAPGTRVNEAALCGQLGVSRTPLREALKILAAEGLVDLLPRRGARVAGLSAAELGELFEVLSGLERTAAELAAARASEADLARLTALQARIEQHHAARNRHDYAHDNHALHEAIVALSGNAVLKEVHARLMTRVRRARYMALLSQERWDESVAEHAGILAALAARDARRAGELMHRHVARTGEVVRAALAG</sequence>
<dbReference type="EMBL" id="JBBLZC010000001">
    <property type="protein sequence ID" value="MEK0081801.1"/>
    <property type="molecule type" value="Genomic_DNA"/>
</dbReference>
<keyword evidence="1" id="KW-0805">Transcription regulation</keyword>
<dbReference type="Proteomes" id="UP001375743">
    <property type="component" value="Unassembled WGS sequence"/>
</dbReference>
<dbReference type="PRINTS" id="PR00035">
    <property type="entry name" value="HTHGNTR"/>
</dbReference>
<dbReference type="InterPro" id="IPR036390">
    <property type="entry name" value="WH_DNA-bd_sf"/>
</dbReference>
<dbReference type="SMART" id="SM00895">
    <property type="entry name" value="FCD"/>
    <property type="match status" value="1"/>
</dbReference>
<dbReference type="SUPFAM" id="SSF46785">
    <property type="entry name" value="Winged helix' DNA-binding domain"/>
    <property type="match status" value="1"/>
</dbReference>
<dbReference type="CDD" id="cd07377">
    <property type="entry name" value="WHTH_GntR"/>
    <property type="match status" value="1"/>
</dbReference>
<dbReference type="PANTHER" id="PTHR43537">
    <property type="entry name" value="TRANSCRIPTIONAL REGULATOR, GNTR FAMILY"/>
    <property type="match status" value="1"/>
</dbReference>
<evidence type="ECO:0000256" key="2">
    <source>
        <dbReference type="ARBA" id="ARBA00023125"/>
    </source>
</evidence>
<feature type="domain" description="HTH gntR-type" evidence="4">
    <location>
        <begin position="27"/>
        <end position="94"/>
    </location>
</feature>
<comment type="caution">
    <text evidence="5">The sequence shown here is derived from an EMBL/GenBank/DDBJ whole genome shotgun (WGS) entry which is preliminary data.</text>
</comment>
<protein>
    <submittedName>
        <fullName evidence="5">GntR family transcriptional regulator</fullName>
    </submittedName>
</protein>
<dbReference type="Pfam" id="PF00392">
    <property type="entry name" value="GntR"/>
    <property type="match status" value="1"/>
</dbReference>
<keyword evidence="2" id="KW-0238">DNA-binding</keyword>
<dbReference type="Gene3D" id="1.20.120.530">
    <property type="entry name" value="GntR ligand-binding domain-like"/>
    <property type="match status" value="1"/>
</dbReference>
<evidence type="ECO:0000313" key="5">
    <source>
        <dbReference type="EMBL" id="MEK0081801.1"/>
    </source>
</evidence>
<dbReference type="InterPro" id="IPR036388">
    <property type="entry name" value="WH-like_DNA-bd_sf"/>
</dbReference>
<gene>
    <name evidence="5" type="ORF">U1T56_01450</name>
</gene>
<organism evidence="5 6">
    <name type="scientific">Benzoatithermus flavus</name>
    <dbReference type="NCBI Taxonomy" id="3108223"/>
    <lineage>
        <taxon>Bacteria</taxon>
        <taxon>Pseudomonadati</taxon>
        <taxon>Pseudomonadota</taxon>
        <taxon>Alphaproteobacteria</taxon>
        <taxon>Geminicoccales</taxon>
        <taxon>Geminicoccaceae</taxon>
        <taxon>Benzoatithermus</taxon>
    </lineage>
</organism>
<evidence type="ECO:0000259" key="4">
    <source>
        <dbReference type="PROSITE" id="PS50949"/>
    </source>
</evidence>
<dbReference type="RefSeq" id="WP_418157644.1">
    <property type="nucleotide sequence ID" value="NZ_JBBLZC010000001.1"/>
</dbReference>
<dbReference type="InterPro" id="IPR000524">
    <property type="entry name" value="Tscrpt_reg_HTH_GntR"/>
</dbReference>
<dbReference type="PROSITE" id="PS50949">
    <property type="entry name" value="HTH_GNTR"/>
    <property type="match status" value="1"/>
</dbReference>
<evidence type="ECO:0000256" key="1">
    <source>
        <dbReference type="ARBA" id="ARBA00023015"/>
    </source>
</evidence>
<accession>A0ABU8XKR9</accession>
<dbReference type="Gene3D" id="1.10.10.10">
    <property type="entry name" value="Winged helix-like DNA-binding domain superfamily/Winged helix DNA-binding domain"/>
    <property type="match status" value="1"/>
</dbReference>
<dbReference type="SUPFAM" id="SSF48008">
    <property type="entry name" value="GntR ligand-binding domain-like"/>
    <property type="match status" value="1"/>
</dbReference>
<evidence type="ECO:0000256" key="3">
    <source>
        <dbReference type="ARBA" id="ARBA00023163"/>
    </source>
</evidence>
<proteinExistence type="predicted"/>
<dbReference type="Pfam" id="PF07729">
    <property type="entry name" value="FCD"/>
    <property type="match status" value="1"/>
</dbReference>